<proteinExistence type="predicted"/>
<keyword evidence="3" id="KW-1185">Reference proteome</keyword>
<sequence>MQAHSNQHEDASDGFLPQVETEERHRDIARALGSFSGLCLEMQAQSYGETSYAALRFALVQELAGAPRRVVTATTSPGTHNQESNSATLVDSIEAFQLLRFRNEARKSMGAVLKAYPHTGHQ</sequence>
<protein>
    <submittedName>
        <fullName evidence="2">Uncharacterized protein</fullName>
    </submittedName>
</protein>
<dbReference type="EMBL" id="VRMN01000016">
    <property type="protein sequence ID" value="KAA8491091.1"/>
    <property type="molecule type" value="Genomic_DNA"/>
</dbReference>
<dbReference type="AlphaFoldDB" id="A0A5J4YI37"/>
<name>A0A5J4YI37_PORPP</name>
<accession>A0A5J4YI37</accession>
<comment type="caution">
    <text evidence="2">The sequence shown here is derived from an EMBL/GenBank/DDBJ whole genome shotgun (WGS) entry which is preliminary data.</text>
</comment>
<dbReference type="Proteomes" id="UP000324585">
    <property type="component" value="Unassembled WGS sequence"/>
</dbReference>
<feature type="region of interest" description="Disordered" evidence="1">
    <location>
        <begin position="1"/>
        <end position="23"/>
    </location>
</feature>
<evidence type="ECO:0000256" key="1">
    <source>
        <dbReference type="SAM" id="MobiDB-lite"/>
    </source>
</evidence>
<organism evidence="2 3">
    <name type="scientific">Porphyridium purpureum</name>
    <name type="common">Red alga</name>
    <name type="synonym">Porphyridium cruentum</name>
    <dbReference type="NCBI Taxonomy" id="35688"/>
    <lineage>
        <taxon>Eukaryota</taxon>
        <taxon>Rhodophyta</taxon>
        <taxon>Bangiophyceae</taxon>
        <taxon>Porphyridiales</taxon>
        <taxon>Porphyridiaceae</taxon>
        <taxon>Porphyridium</taxon>
    </lineage>
</organism>
<reference evidence="3" key="1">
    <citation type="journal article" date="2019" name="Nat. Commun.">
        <title>Expansion of phycobilisome linker gene families in mesophilic red algae.</title>
        <authorList>
            <person name="Lee J."/>
            <person name="Kim D."/>
            <person name="Bhattacharya D."/>
            <person name="Yoon H.S."/>
        </authorList>
    </citation>
    <scope>NUCLEOTIDE SEQUENCE [LARGE SCALE GENOMIC DNA]</scope>
    <source>
        <strain evidence="3">CCMP 1328</strain>
    </source>
</reference>
<feature type="compositionally biased region" description="Basic and acidic residues" evidence="1">
    <location>
        <begin position="1"/>
        <end position="11"/>
    </location>
</feature>
<evidence type="ECO:0000313" key="2">
    <source>
        <dbReference type="EMBL" id="KAA8491091.1"/>
    </source>
</evidence>
<gene>
    <name evidence="2" type="ORF">FVE85_4508</name>
</gene>
<evidence type="ECO:0000313" key="3">
    <source>
        <dbReference type="Proteomes" id="UP000324585"/>
    </source>
</evidence>